<dbReference type="AlphaFoldDB" id="A0A0D9QCN0"/>
<gene>
    <name evidence="4" type="ORF">AK88_05605</name>
</gene>
<sequence>MLYLQENFWQNVQEVWKKFRGHMENDEDDIIIATLCGGDDDEDGEAGKLDAKTKAACELTLKALSFKHKIPFSMTTKTSWARDNSEDSAVLYMRCILVNIFMKRIIGKNCLEKGGGQLAFTAAQAFVRQHGAAEYNFTCEQEDAAQGGDRRQQPGERDLWDIMDRWFTRNTLVLRDGEQGVLGQDCNVRKTRKGQVYGEHTVTELKNTVKEEIREMEQELEEAVQNILTKVKEAGGEDKSMDDILKEVKSGDSSSTSSPRDVPDARPPPPHPPRRPSTPRQSPGRTASPYPGKVGSGTGPETTPRPRPRPKPTNSAPSSPSPTPTPGNAAGHDGQAAKPVAAKPVAPKPVAKKPRELQDCQGDKLLEWRQKEIYVAQQYSEEQWKKVKKVLDEFKNYMQQGQQHMDAYGANCYNVGWDDLKEDGNYFIDQQVADVVRCRLMSVALWFANQNGIDGNEDTEVEKLRCEVANTFGHMLKKMYCPQQGTWDRGIEYAGITFKRMQSPGKDGQGALQGPVMDGKCNMCGYVGHKQNVEAVNLDIAHWLRGEGKMLDGIQHIDGSVPCTTKWAEYTKDKAKKHKVKRVDDTKIPKIKQDVEKIRTEAVKTIEKVIKVVQEKIKAVDGKATNSTMRIRPGPTAHEYACAHHNNTHTRGNSTPT</sequence>
<dbReference type="Proteomes" id="UP000054561">
    <property type="component" value="Unassembled WGS sequence"/>
</dbReference>
<dbReference type="EMBL" id="KQ001804">
    <property type="protein sequence ID" value="KJP84763.1"/>
    <property type="molecule type" value="Genomic_DNA"/>
</dbReference>
<accession>A0A0D9QCN0</accession>
<evidence type="ECO:0000259" key="3">
    <source>
        <dbReference type="Pfam" id="PF12887"/>
    </source>
</evidence>
<feature type="domain" description="Schizont-infected cell agglutination extracellular alpha" evidence="3">
    <location>
        <begin position="6"/>
        <end position="112"/>
    </location>
</feature>
<organism evidence="4 5">
    <name type="scientific">Plasmodium fragile</name>
    <dbReference type="NCBI Taxonomy" id="5857"/>
    <lineage>
        <taxon>Eukaryota</taxon>
        <taxon>Sar</taxon>
        <taxon>Alveolata</taxon>
        <taxon>Apicomplexa</taxon>
        <taxon>Aconoidasida</taxon>
        <taxon>Haemosporida</taxon>
        <taxon>Plasmodiidae</taxon>
        <taxon>Plasmodium</taxon>
        <taxon>Plasmodium (Plasmodium)</taxon>
    </lineage>
</organism>
<dbReference type="Pfam" id="PF12887">
    <property type="entry name" value="SICA_alpha"/>
    <property type="match status" value="1"/>
</dbReference>
<proteinExistence type="predicted"/>
<feature type="compositionally biased region" description="Low complexity" evidence="2">
    <location>
        <begin position="251"/>
        <end position="260"/>
    </location>
</feature>
<keyword evidence="1" id="KW-0175">Coiled coil</keyword>
<feature type="coiled-coil region" evidence="1">
    <location>
        <begin position="202"/>
        <end position="233"/>
    </location>
</feature>
<evidence type="ECO:0000256" key="2">
    <source>
        <dbReference type="SAM" id="MobiDB-lite"/>
    </source>
</evidence>
<feature type="region of interest" description="Disordered" evidence="2">
    <location>
        <begin position="248"/>
        <end position="358"/>
    </location>
</feature>
<dbReference type="InterPro" id="IPR024290">
    <property type="entry name" value="SICA_extracell_a"/>
</dbReference>
<dbReference type="VEuPathDB" id="PlasmoDB:AK88_05605"/>
<protein>
    <recommendedName>
        <fullName evidence="3">Schizont-infected cell agglutination extracellular alpha domain-containing protein</fullName>
    </recommendedName>
</protein>
<dbReference type="RefSeq" id="XP_012338630.1">
    <property type="nucleotide sequence ID" value="XM_012483207.1"/>
</dbReference>
<evidence type="ECO:0000256" key="1">
    <source>
        <dbReference type="SAM" id="Coils"/>
    </source>
</evidence>
<keyword evidence="5" id="KW-1185">Reference proteome</keyword>
<evidence type="ECO:0000313" key="4">
    <source>
        <dbReference type="EMBL" id="KJP84763.1"/>
    </source>
</evidence>
<reference evidence="4 5" key="1">
    <citation type="submission" date="2014-03" db="EMBL/GenBank/DDBJ databases">
        <title>The Genome Sequence of Plasmodium fragile nilgiri.</title>
        <authorList>
            <consortium name="The Broad Institute Genomics Platform"/>
            <consortium name="The Broad Institute Genome Sequencing Center for Infectious Disease"/>
            <person name="Neafsey D."/>
            <person name="Duraisingh M."/>
            <person name="Young S.K."/>
            <person name="Zeng Q."/>
            <person name="Gargeya S."/>
            <person name="Abouelleil A."/>
            <person name="Alvarado L."/>
            <person name="Chapman S.B."/>
            <person name="Gainer-Dewar J."/>
            <person name="Goldberg J."/>
            <person name="Griggs A."/>
            <person name="Gujja S."/>
            <person name="Hansen M."/>
            <person name="Howarth C."/>
            <person name="Imamovic A."/>
            <person name="Larimer J."/>
            <person name="Pearson M."/>
            <person name="Poon T.W."/>
            <person name="Priest M."/>
            <person name="Roberts A."/>
            <person name="Saif S."/>
            <person name="Shea T."/>
            <person name="Sykes S."/>
            <person name="Wortman J."/>
            <person name="Nusbaum C."/>
            <person name="Birren B."/>
        </authorList>
    </citation>
    <scope>NUCLEOTIDE SEQUENCE [LARGE SCALE GENOMIC DNA]</scope>
    <source>
        <strain evidence="5">nilgiri</strain>
    </source>
</reference>
<dbReference type="GeneID" id="24270919"/>
<feature type="compositionally biased region" description="Low complexity" evidence="2">
    <location>
        <begin position="326"/>
        <end position="349"/>
    </location>
</feature>
<evidence type="ECO:0000313" key="5">
    <source>
        <dbReference type="Proteomes" id="UP000054561"/>
    </source>
</evidence>
<name>A0A0D9QCN0_PLAFR</name>